<name>A0ABY4TU10_9SPHN</name>
<dbReference type="EMBL" id="CP098401">
    <property type="protein sequence ID" value="URW75881.1"/>
    <property type="molecule type" value="Genomic_DNA"/>
</dbReference>
<organism evidence="1 2">
    <name type="scientific">Sphingomonas donggukensis</name>
    <dbReference type="NCBI Taxonomy" id="2949093"/>
    <lineage>
        <taxon>Bacteria</taxon>
        <taxon>Pseudomonadati</taxon>
        <taxon>Pseudomonadota</taxon>
        <taxon>Alphaproteobacteria</taxon>
        <taxon>Sphingomonadales</taxon>
        <taxon>Sphingomonadaceae</taxon>
        <taxon>Sphingomonas</taxon>
    </lineage>
</organism>
<keyword evidence="2" id="KW-1185">Reference proteome</keyword>
<gene>
    <name evidence="1" type="ORF">M9980_01205</name>
</gene>
<accession>A0ABY4TU10</accession>
<reference evidence="1" key="1">
    <citation type="submission" date="2022-05" db="EMBL/GenBank/DDBJ databases">
        <title>Sphingomonas sp. strain RMG20 Genome sequencing and assembly.</title>
        <authorList>
            <person name="Kim I."/>
        </authorList>
    </citation>
    <scope>NUCLEOTIDE SEQUENCE</scope>
    <source>
        <strain evidence="1">RMG20</strain>
    </source>
</reference>
<evidence type="ECO:0000313" key="1">
    <source>
        <dbReference type="EMBL" id="URW75881.1"/>
    </source>
</evidence>
<evidence type="ECO:0000313" key="2">
    <source>
        <dbReference type="Proteomes" id="UP001055580"/>
    </source>
</evidence>
<dbReference type="Proteomes" id="UP001055580">
    <property type="component" value="Chromosome"/>
</dbReference>
<sequence length="87" mass="9630">MRPLRGDVQRGPGLPGACRAGMRLAPKTGANEMSLQQAQRRAWNLARTLMVEILIIQFDDRRFGVLEAAEFDGDPQAIITTYDPFAA</sequence>
<protein>
    <submittedName>
        <fullName evidence="1">Uncharacterized protein</fullName>
    </submittedName>
</protein>
<proteinExistence type="predicted"/>
<dbReference type="RefSeq" id="WP_250752517.1">
    <property type="nucleotide sequence ID" value="NZ_CP098401.1"/>
</dbReference>